<dbReference type="EMBL" id="MNCJ02000327">
    <property type="protein sequence ID" value="KAF5779667.1"/>
    <property type="molecule type" value="Genomic_DNA"/>
</dbReference>
<proteinExistence type="predicted"/>
<reference evidence="2" key="2">
    <citation type="submission" date="2017-02" db="EMBL/GenBank/DDBJ databases">
        <title>Sunflower complete genome.</title>
        <authorList>
            <person name="Langlade N."/>
            <person name="Munos S."/>
        </authorList>
    </citation>
    <scope>NUCLEOTIDE SEQUENCE [LARGE SCALE GENOMIC DNA]</scope>
    <source>
        <tissue evidence="2">Leaves</tissue>
    </source>
</reference>
<name>A0A251T6G4_HELAN</name>
<dbReference type="InParanoid" id="A0A251T6G4"/>
<organism evidence="2 3">
    <name type="scientific">Helianthus annuus</name>
    <name type="common">Common sunflower</name>
    <dbReference type="NCBI Taxonomy" id="4232"/>
    <lineage>
        <taxon>Eukaryota</taxon>
        <taxon>Viridiplantae</taxon>
        <taxon>Streptophyta</taxon>
        <taxon>Embryophyta</taxon>
        <taxon>Tracheophyta</taxon>
        <taxon>Spermatophyta</taxon>
        <taxon>Magnoliopsida</taxon>
        <taxon>eudicotyledons</taxon>
        <taxon>Gunneridae</taxon>
        <taxon>Pentapetalae</taxon>
        <taxon>asterids</taxon>
        <taxon>campanulids</taxon>
        <taxon>Asterales</taxon>
        <taxon>Asteraceae</taxon>
        <taxon>Asteroideae</taxon>
        <taxon>Heliantheae alliance</taxon>
        <taxon>Heliantheae</taxon>
        <taxon>Helianthus</taxon>
    </lineage>
</organism>
<dbReference type="EMBL" id="CM007901">
    <property type="protein sequence ID" value="OTG06242.1"/>
    <property type="molecule type" value="Genomic_DNA"/>
</dbReference>
<keyword evidence="3" id="KW-1185">Reference proteome</keyword>
<evidence type="ECO:0000313" key="3">
    <source>
        <dbReference type="Proteomes" id="UP000215914"/>
    </source>
</evidence>
<sequence>MPPFRLDLVHFRLISGHEMAVGVLLQLNTVTPCLKTLAGEAYDGDGGRWKTKKIRTQYISITSRCVSKSP</sequence>
<dbReference type="AlphaFoldDB" id="A0A251T6G4"/>
<evidence type="ECO:0000313" key="1">
    <source>
        <dbReference type="EMBL" id="KAF5779667.1"/>
    </source>
</evidence>
<protein>
    <submittedName>
        <fullName evidence="2">Uncharacterized protein</fullName>
    </submittedName>
</protein>
<dbReference type="Gramene" id="mRNA:HanXRQr2_Chr12g0562261">
    <property type="protein sequence ID" value="CDS:HanXRQr2_Chr12g0562261.1"/>
    <property type="gene ID" value="HanXRQr2_Chr12g0562261"/>
</dbReference>
<evidence type="ECO:0000313" key="2">
    <source>
        <dbReference type="EMBL" id="OTG06242.1"/>
    </source>
</evidence>
<accession>A0A251T6G4</accession>
<reference evidence="1 3" key="1">
    <citation type="journal article" date="2017" name="Nature">
        <title>The sunflower genome provides insights into oil metabolism, flowering and Asterid evolution.</title>
        <authorList>
            <person name="Badouin H."/>
            <person name="Gouzy J."/>
            <person name="Grassa C.J."/>
            <person name="Murat F."/>
            <person name="Staton S.E."/>
            <person name="Cottret L."/>
            <person name="Lelandais-Briere C."/>
            <person name="Owens G.L."/>
            <person name="Carrere S."/>
            <person name="Mayjonade B."/>
            <person name="Legrand L."/>
            <person name="Gill N."/>
            <person name="Kane N.C."/>
            <person name="Bowers J.E."/>
            <person name="Hubner S."/>
            <person name="Bellec A."/>
            <person name="Berard A."/>
            <person name="Berges H."/>
            <person name="Blanchet N."/>
            <person name="Boniface M.C."/>
            <person name="Brunel D."/>
            <person name="Catrice O."/>
            <person name="Chaidir N."/>
            <person name="Claudel C."/>
            <person name="Donnadieu C."/>
            <person name="Faraut T."/>
            <person name="Fievet G."/>
            <person name="Helmstetter N."/>
            <person name="King M."/>
            <person name="Knapp S.J."/>
            <person name="Lai Z."/>
            <person name="Le Paslier M.C."/>
            <person name="Lippi Y."/>
            <person name="Lorenzon L."/>
            <person name="Mandel J.R."/>
            <person name="Marage G."/>
            <person name="Marchand G."/>
            <person name="Marquand E."/>
            <person name="Bret-Mestries E."/>
            <person name="Morien E."/>
            <person name="Nambeesan S."/>
            <person name="Nguyen T."/>
            <person name="Pegot-Espagnet P."/>
            <person name="Pouilly N."/>
            <person name="Raftis F."/>
            <person name="Sallet E."/>
            <person name="Schiex T."/>
            <person name="Thomas J."/>
            <person name="Vandecasteele C."/>
            <person name="Vares D."/>
            <person name="Vear F."/>
            <person name="Vautrin S."/>
            <person name="Crespi M."/>
            <person name="Mangin B."/>
            <person name="Burke J.M."/>
            <person name="Salse J."/>
            <person name="Munos S."/>
            <person name="Vincourt P."/>
            <person name="Rieseberg L.H."/>
            <person name="Langlade N.B."/>
        </authorList>
    </citation>
    <scope>NUCLEOTIDE SEQUENCE [LARGE SCALE GENOMIC DNA]</scope>
    <source>
        <strain evidence="3">cv. SF193</strain>
        <tissue evidence="1">Leaves</tissue>
    </source>
</reference>
<reference evidence="1" key="3">
    <citation type="submission" date="2020-06" db="EMBL/GenBank/DDBJ databases">
        <title>Helianthus annuus Genome sequencing and assembly Release 2.</title>
        <authorList>
            <person name="Gouzy J."/>
            <person name="Langlade N."/>
            <person name="Munos S."/>
        </authorList>
    </citation>
    <scope>NUCLEOTIDE SEQUENCE</scope>
    <source>
        <tissue evidence="1">Leaves</tissue>
    </source>
</reference>
<gene>
    <name evidence="2" type="ORF">HannXRQ_Chr12g0382561</name>
    <name evidence="1" type="ORF">HanXRQr2_Chr12g0562261</name>
</gene>
<dbReference type="Proteomes" id="UP000215914">
    <property type="component" value="Chromosome 12"/>
</dbReference>